<evidence type="ECO:0000259" key="1">
    <source>
        <dbReference type="Pfam" id="PF13577"/>
    </source>
</evidence>
<dbReference type="InterPro" id="IPR032710">
    <property type="entry name" value="NTF2-like_dom_sf"/>
</dbReference>
<dbReference type="SUPFAM" id="SSF54427">
    <property type="entry name" value="NTF2-like"/>
    <property type="match status" value="1"/>
</dbReference>
<evidence type="ECO:0000313" key="2">
    <source>
        <dbReference type="EMBL" id="CAK7228952.1"/>
    </source>
</evidence>
<dbReference type="InterPro" id="IPR037401">
    <property type="entry name" value="SnoaL-like"/>
</dbReference>
<name>A0ABP0CA64_9PEZI</name>
<organism evidence="2 3">
    <name type="scientific">Sporothrix eucalyptigena</name>
    <dbReference type="NCBI Taxonomy" id="1812306"/>
    <lineage>
        <taxon>Eukaryota</taxon>
        <taxon>Fungi</taxon>
        <taxon>Dikarya</taxon>
        <taxon>Ascomycota</taxon>
        <taxon>Pezizomycotina</taxon>
        <taxon>Sordariomycetes</taxon>
        <taxon>Sordariomycetidae</taxon>
        <taxon>Ophiostomatales</taxon>
        <taxon>Ophiostomataceae</taxon>
        <taxon>Sporothrix</taxon>
    </lineage>
</organism>
<evidence type="ECO:0000313" key="3">
    <source>
        <dbReference type="Proteomes" id="UP001642482"/>
    </source>
</evidence>
<dbReference type="Gene3D" id="3.10.450.50">
    <property type="match status" value="1"/>
</dbReference>
<gene>
    <name evidence="2" type="ORF">SEUCBS140593_007084</name>
</gene>
<proteinExistence type="predicted"/>
<feature type="domain" description="SnoaL-like" evidence="1">
    <location>
        <begin position="15"/>
        <end position="130"/>
    </location>
</feature>
<dbReference type="Proteomes" id="UP001642482">
    <property type="component" value="Unassembled WGS sequence"/>
</dbReference>
<comment type="caution">
    <text evidence="2">The sequence shown here is derived from an EMBL/GenBank/DDBJ whole genome shotgun (WGS) entry which is preliminary data.</text>
</comment>
<protein>
    <recommendedName>
        <fullName evidence="1">SnoaL-like domain-containing protein</fullName>
    </recommendedName>
</protein>
<dbReference type="EMBL" id="CAWUHD010000082">
    <property type="protein sequence ID" value="CAK7228952.1"/>
    <property type="molecule type" value="Genomic_DNA"/>
</dbReference>
<reference evidence="2 3" key="1">
    <citation type="submission" date="2024-01" db="EMBL/GenBank/DDBJ databases">
        <authorList>
            <person name="Allen C."/>
            <person name="Tagirdzhanova G."/>
        </authorList>
    </citation>
    <scope>NUCLEOTIDE SEQUENCE [LARGE SCALE GENOMIC DNA]</scope>
</reference>
<sequence>MSGLNALNTPERAVALADIHAVLHGYAFLARDKAPFAEMQKFFWPDAWFRFPSGDAVRPTDIHLIVQGDEADYIRHHITTIDVQFVGENEARTNAQFFATTHLSFYDHWGAWVDIFRRSADGEWRIADRTIVLEGTTPGGWAGPKMGRFVKRE</sequence>
<dbReference type="Pfam" id="PF13577">
    <property type="entry name" value="SnoaL_4"/>
    <property type="match status" value="1"/>
</dbReference>
<accession>A0ABP0CA64</accession>
<keyword evidence="3" id="KW-1185">Reference proteome</keyword>